<dbReference type="AlphaFoldDB" id="A0A1M7UDW0"/>
<evidence type="ECO:0000313" key="2">
    <source>
        <dbReference type="Proteomes" id="UP000184096"/>
    </source>
</evidence>
<accession>A0A1M7UDW0</accession>
<keyword evidence="2" id="KW-1185">Reference proteome</keyword>
<reference evidence="2" key="1">
    <citation type="submission" date="2016-11" db="EMBL/GenBank/DDBJ databases">
        <authorList>
            <person name="Varghese N."/>
            <person name="Submissions S."/>
        </authorList>
    </citation>
    <scope>NUCLEOTIDE SEQUENCE [LARGE SCALE GENOMIC DNA]</scope>
    <source>
        <strain evidence="2">GAS401</strain>
    </source>
</reference>
<organism evidence="1 2">
    <name type="scientific">Bradyrhizobium erythrophlei</name>
    <dbReference type="NCBI Taxonomy" id="1437360"/>
    <lineage>
        <taxon>Bacteria</taxon>
        <taxon>Pseudomonadati</taxon>
        <taxon>Pseudomonadota</taxon>
        <taxon>Alphaproteobacteria</taxon>
        <taxon>Hyphomicrobiales</taxon>
        <taxon>Nitrobacteraceae</taxon>
        <taxon>Bradyrhizobium</taxon>
    </lineage>
</organism>
<protein>
    <submittedName>
        <fullName evidence="1">Uncharacterized protein</fullName>
    </submittedName>
</protein>
<dbReference type="Proteomes" id="UP000184096">
    <property type="component" value="Chromosome I"/>
</dbReference>
<evidence type="ECO:0000313" key="1">
    <source>
        <dbReference type="EMBL" id="SHN81136.1"/>
    </source>
</evidence>
<name>A0A1M7UDW0_9BRAD</name>
<gene>
    <name evidence="1" type="ORF">SAMN05444170_4627</name>
</gene>
<proteinExistence type="predicted"/>
<dbReference type="EMBL" id="LT670849">
    <property type="protein sequence ID" value="SHN81136.1"/>
    <property type="molecule type" value="Genomic_DNA"/>
</dbReference>
<sequence>MLRRLGIIGAGGIADVALSTRRELLNRAGNLVI</sequence>